<dbReference type="AlphaFoldDB" id="A0A2U2DGI0"/>
<dbReference type="EMBL" id="QFBC01000026">
    <property type="protein sequence ID" value="PWE52435.1"/>
    <property type="molecule type" value="Genomic_DNA"/>
</dbReference>
<name>A0A2U2DGI0_9HYPH</name>
<accession>A0A2U2DGI0</accession>
<comment type="caution">
    <text evidence="1">The sequence shown here is derived from an EMBL/GenBank/DDBJ whole genome shotgun (WGS) entry which is preliminary data.</text>
</comment>
<organism evidence="1 2">
    <name type="scientific">Metarhizobium album</name>
    <dbReference type="NCBI Taxonomy" id="2182425"/>
    <lineage>
        <taxon>Bacteria</taxon>
        <taxon>Pseudomonadati</taxon>
        <taxon>Pseudomonadota</taxon>
        <taxon>Alphaproteobacteria</taxon>
        <taxon>Hyphomicrobiales</taxon>
        <taxon>Rhizobiaceae</taxon>
        <taxon>Metarhizobium</taxon>
    </lineage>
</organism>
<gene>
    <name evidence="1" type="ORF">DEM27_31030</name>
</gene>
<reference evidence="1 2" key="1">
    <citation type="submission" date="2018-05" db="EMBL/GenBank/DDBJ databases">
        <title>The draft genome of strain NS-104.</title>
        <authorList>
            <person name="Hang P."/>
            <person name="Jiang J."/>
        </authorList>
    </citation>
    <scope>NUCLEOTIDE SEQUENCE [LARGE SCALE GENOMIC DNA]</scope>
    <source>
        <strain evidence="1 2">NS-104</strain>
    </source>
</reference>
<dbReference type="Proteomes" id="UP000245252">
    <property type="component" value="Unassembled WGS sequence"/>
</dbReference>
<sequence>MAVARAFAVAVSALSVSEQAHAISRYNSLSMSCAEARATVQREGAAILRYPSKRVAGMTLYDRAVRNSAQCGNYEFADLKSLPTSDDPKCVIRVCVPKTDDDWWLRP</sequence>
<evidence type="ECO:0000313" key="2">
    <source>
        <dbReference type="Proteomes" id="UP000245252"/>
    </source>
</evidence>
<evidence type="ECO:0000313" key="1">
    <source>
        <dbReference type="EMBL" id="PWE52435.1"/>
    </source>
</evidence>
<dbReference type="OrthoDB" id="7870801at2"/>
<keyword evidence="2" id="KW-1185">Reference proteome</keyword>
<protein>
    <submittedName>
        <fullName evidence="1">Uncharacterized protein</fullName>
    </submittedName>
</protein>
<proteinExistence type="predicted"/>